<accession>A0ABV2ARR5</accession>
<gene>
    <name evidence="10" type="ORF">MHBO_003873</name>
</gene>
<evidence type="ECO:0000259" key="9">
    <source>
        <dbReference type="Pfam" id="PF21530"/>
    </source>
</evidence>
<keyword evidence="5" id="KW-0067">ATP-binding</keyword>
<keyword evidence="3" id="KW-0378">Hydrolase</keyword>
<keyword evidence="4" id="KW-0347">Helicase</keyword>
<dbReference type="InterPro" id="IPR051055">
    <property type="entry name" value="PIF1_helicase"/>
</dbReference>
<keyword evidence="6" id="KW-0238">DNA-binding</keyword>
<keyword evidence="7" id="KW-0234">DNA repair</keyword>
<organism evidence="10 11">
    <name type="scientific">Bonamia ostreae</name>
    <dbReference type="NCBI Taxonomy" id="126728"/>
    <lineage>
        <taxon>Eukaryota</taxon>
        <taxon>Sar</taxon>
        <taxon>Rhizaria</taxon>
        <taxon>Endomyxa</taxon>
        <taxon>Ascetosporea</taxon>
        <taxon>Haplosporida</taxon>
        <taxon>Bonamia</taxon>
    </lineage>
</organism>
<dbReference type="InterPro" id="IPR049163">
    <property type="entry name" value="Pif1-like_2B_dom"/>
</dbReference>
<evidence type="ECO:0000256" key="2">
    <source>
        <dbReference type="ARBA" id="ARBA00022763"/>
    </source>
</evidence>
<dbReference type="Proteomes" id="UP001439008">
    <property type="component" value="Unassembled WGS sequence"/>
</dbReference>
<keyword evidence="11" id="KW-1185">Reference proteome</keyword>
<keyword evidence="1" id="KW-0547">Nucleotide-binding</keyword>
<keyword evidence="2" id="KW-0227">DNA damage</keyword>
<evidence type="ECO:0000313" key="11">
    <source>
        <dbReference type="Proteomes" id="UP001439008"/>
    </source>
</evidence>
<keyword evidence="8" id="KW-0413">Isomerase</keyword>
<evidence type="ECO:0000256" key="3">
    <source>
        <dbReference type="ARBA" id="ARBA00022801"/>
    </source>
</evidence>
<evidence type="ECO:0000256" key="5">
    <source>
        <dbReference type="ARBA" id="ARBA00022840"/>
    </source>
</evidence>
<dbReference type="InterPro" id="IPR027417">
    <property type="entry name" value="P-loop_NTPase"/>
</dbReference>
<protein>
    <recommendedName>
        <fullName evidence="9">DNA helicase Pif1-like 2B domain-containing protein</fullName>
    </recommendedName>
</protein>
<evidence type="ECO:0000256" key="4">
    <source>
        <dbReference type="ARBA" id="ARBA00022806"/>
    </source>
</evidence>
<reference evidence="10 11" key="1">
    <citation type="journal article" date="2024" name="BMC Biol.">
        <title>Comparative genomics of Ascetosporea gives new insight into the evolutionary basis for animal parasitism in Rhizaria.</title>
        <authorList>
            <person name="Hiltunen Thoren M."/>
            <person name="Onut-Brannstrom I."/>
            <person name="Alfjorden A."/>
            <person name="Peckova H."/>
            <person name="Swords F."/>
            <person name="Hooper C."/>
            <person name="Holzer A.S."/>
            <person name="Bass D."/>
            <person name="Burki F."/>
        </authorList>
    </citation>
    <scope>NUCLEOTIDE SEQUENCE [LARGE SCALE GENOMIC DNA]</scope>
    <source>
        <strain evidence="10">20-A016</strain>
    </source>
</reference>
<dbReference type="SUPFAM" id="SSF52540">
    <property type="entry name" value="P-loop containing nucleoside triphosphate hydrolases"/>
    <property type="match status" value="1"/>
</dbReference>
<evidence type="ECO:0000256" key="7">
    <source>
        <dbReference type="ARBA" id="ARBA00023204"/>
    </source>
</evidence>
<proteinExistence type="predicted"/>
<dbReference type="PANTHER" id="PTHR47642">
    <property type="entry name" value="ATP-DEPENDENT DNA HELICASE"/>
    <property type="match status" value="1"/>
</dbReference>
<comment type="caution">
    <text evidence="10">The sequence shown here is derived from an EMBL/GenBank/DDBJ whole genome shotgun (WGS) entry which is preliminary data.</text>
</comment>
<dbReference type="Pfam" id="PF21530">
    <property type="entry name" value="Pif1_2B_dom"/>
    <property type="match status" value="1"/>
</dbReference>
<feature type="non-terminal residue" evidence="10">
    <location>
        <position position="184"/>
    </location>
</feature>
<dbReference type="EMBL" id="JBDODL010002671">
    <property type="protein sequence ID" value="MES1922367.1"/>
    <property type="molecule type" value="Genomic_DNA"/>
</dbReference>
<evidence type="ECO:0000313" key="10">
    <source>
        <dbReference type="EMBL" id="MES1922367.1"/>
    </source>
</evidence>
<evidence type="ECO:0000256" key="8">
    <source>
        <dbReference type="ARBA" id="ARBA00023235"/>
    </source>
</evidence>
<evidence type="ECO:0000256" key="6">
    <source>
        <dbReference type="ARBA" id="ARBA00023125"/>
    </source>
</evidence>
<sequence length="184" mass="20627">MLSELRKGVMTPKTKAVLSQTSTNVLPKDSVMIHCHRNTVAKKNALMLKALKTKAHFYEAKDSSTIRLPSDYLKNLFANCPAPLRLVLKIGAPVILVKNISDELVNGLSGKVTDFFYEKKEDEYLPVVQFKTINEPIIIERNTWSIEKGDGSVLACRKQLPLNLSWALTIHKCQGMTLENAVMD</sequence>
<dbReference type="PANTHER" id="PTHR47642:SF5">
    <property type="entry name" value="ATP-DEPENDENT DNA HELICASE"/>
    <property type="match status" value="1"/>
</dbReference>
<name>A0ABV2ARR5_9EUKA</name>
<evidence type="ECO:0000256" key="1">
    <source>
        <dbReference type="ARBA" id="ARBA00022741"/>
    </source>
</evidence>
<feature type="domain" description="DNA helicase Pif1-like 2B" evidence="9">
    <location>
        <begin position="72"/>
        <end position="115"/>
    </location>
</feature>